<accession>A0A930HNF9</accession>
<dbReference type="EMBL" id="JABZSJ010000051">
    <property type="protein sequence ID" value="MBF1384903.1"/>
    <property type="molecule type" value="Genomic_DNA"/>
</dbReference>
<gene>
    <name evidence="2" type="ORF">HXN26_08680</name>
</gene>
<dbReference type="Proteomes" id="UP000771736">
    <property type="component" value="Unassembled WGS sequence"/>
</dbReference>
<feature type="transmembrane region" description="Helical" evidence="1">
    <location>
        <begin position="6"/>
        <end position="22"/>
    </location>
</feature>
<evidence type="ECO:0000313" key="3">
    <source>
        <dbReference type="Proteomes" id="UP000771736"/>
    </source>
</evidence>
<proteinExistence type="predicted"/>
<keyword evidence="1" id="KW-0472">Membrane</keyword>
<sequence>MHIVPIVLTTFVALEFLYIMYLETFATTSQQTSEVFGLSKEELSRPSVARLFQNQGVYNGLIGLLLLATLYVVPNCQCVVFLLIYCVGVAAYGGYSAGLRIFLKQGTLPLLALVSCFIF</sequence>
<reference evidence="2" key="1">
    <citation type="submission" date="2020-04" db="EMBL/GenBank/DDBJ databases">
        <title>Deep metagenomics examines the oral microbiome during advanced dental caries in children, revealing novel taxa and co-occurrences with host molecules.</title>
        <authorList>
            <person name="Baker J.L."/>
            <person name="Morton J.T."/>
            <person name="Dinis M."/>
            <person name="Alvarez R."/>
            <person name="Tran N.C."/>
            <person name="Knight R."/>
            <person name="Edlund A."/>
        </authorList>
    </citation>
    <scope>NUCLEOTIDE SEQUENCE</scope>
    <source>
        <strain evidence="2">JCVI_44_bin.5</strain>
    </source>
</reference>
<protein>
    <submittedName>
        <fullName evidence="2">DUF1304 domain-containing protein</fullName>
    </submittedName>
</protein>
<comment type="caution">
    <text evidence="2">The sequence shown here is derived from an EMBL/GenBank/DDBJ whole genome shotgun (WGS) entry which is preliminary data.</text>
</comment>
<organism evidence="2 3">
    <name type="scientific">Prevotella aurantiaca</name>
    <dbReference type="NCBI Taxonomy" id="596085"/>
    <lineage>
        <taxon>Bacteria</taxon>
        <taxon>Pseudomonadati</taxon>
        <taxon>Bacteroidota</taxon>
        <taxon>Bacteroidia</taxon>
        <taxon>Bacteroidales</taxon>
        <taxon>Prevotellaceae</taxon>
        <taxon>Prevotella</taxon>
    </lineage>
</organism>
<dbReference type="AlphaFoldDB" id="A0A930HNF9"/>
<feature type="transmembrane region" description="Helical" evidence="1">
    <location>
        <begin position="56"/>
        <end position="73"/>
    </location>
</feature>
<dbReference type="PANTHER" id="PTHR38446">
    <property type="entry name" value="BLL0914 PROTEIN"/>
    <property type="match status" value="1"/>
</dbReference>
<dbReference type="RefSeq" id="WP_273160704.1">
    <property type="nucleotide sequence ID" value="NZ_CALCFI010000132.1"/>
</dbReference>
<feature type="transmembrane region" description="Helical" evidence="1">
    <location>
        <begin position="79"/>
        <end position="103"/>
    </location>
</feature>
<evidence type="ECO:0000313" key="2">
    <source>
        <dbReference type="EMBL" id="MBF1384903.1"/>
    </source>
</evidence>
<keyword evidence="1" id="KW-1133">Transmembrane helix</keyword>
<dbReference type="InterPro" id="IPR009732">
    <property type="entry name" value="DUF1304"/>
</dbReference>
<evidence type="ECO:0000256" key="1">
    <source>
        <dbReference type="SAM" id="Phobius"/>
    </source>
</evidence>
<keyword evidence="1" id="KW-0812">Transmembrane</keyword>
<dbReference type="Pfam" id="PF06993">
    <property type="entry name" value="DUF1304"/>
    <property type="match status" value="1"/>
</dbReference>
<dbReference type="PANTHER" id="PTHR38446:SF1">
    <property type="entry name" value="BLL0914 PROTEIN"/>
    <property type="match status" value="1"/>
</dbReference>
<name>A0A930HNF9_9BACT</name>